<dbReference type="Proteomes" id="UP000177190">
    <property type="component" value="Unassembled WGS sequence"/>
</dbReference>
<dbReference type="InterPro" id="IPR001602">
    <property type="entry name" value="UPF0047_YjbQ-like"/>
</dbReference>
<evidence type="ECO:0000313" key="2">
    <source>
        <dbReference type="EMBL" id="OGZ62592.1"/>
    </source>
</evidence>
<evidence type="ECO:0008006" key="4">
    <source>
        <dbReference type="Google" id="ProtNLM"/>
    </source>
</evidence>
<gene>
    <name evidence="2" type="ORF">A2812_03000</name>
</gene>
<sequence>MKIENKTIIFKTKETLDFVDITELVGKFIKESKIKDGLVNVQILHTSAALIVNENEPLLIEDFKKNIEKTAARFENYKHDNLSKRTVNLCDNECINGHSHCKAIHLLVNATLNIISGELQLGQWQRVFLVELDRPRNRKIQMQIIGN</sequence>
<comment type="caution">
    <text evidence="2">The sequence shown here is derived from an EMBL/GenBank/DDBJ whole genome shotgun (WGS) entry which is preliminary data.</text>
</comment>
<name>A0A1G2HJB7_9BACT</name>
<accession>A0A1G2HJB7</accession>
<dbReference type="Pfam" id="PF01894">
    <property type="entry name" value="YjbQ"/>
    <property type="match status" value="1"/>
</dbReference>
<dbReference type="AlphaFoldDB" id="A0A1G2HJB7"/>
<proteinExistence type="inferred from homology"/>
<evidence type="ECO:0000256" key="1">
    <source>
        <dbReference type="ARBA" id="ARBA00005534"/>
    </source>
</evidence>
<dbReference type="PIRSF" id="PIRSF004681">
    <property type="entry name" value="UCP004681"/>
    <property type="match status" value="1"/>
</dbReference>
<dbReference type="SUPFAM" id="SSF111038">
    <property type="entry name" value="YjbQ-like"/>
    <property type="match status" value="1"/>
</dbReference>
<comment type="similarity">
    <text evidence="1">Belongs to the UPF0047 family.</text>
</comment>
<dbReference type="InterPro" id="IPR035917">
    <property type="entry name" value="YjbQ-like_sf"/>
</dbReference>
<dbReference type="Gene3D" id="2.60.120.460">
    <property type="entry name" value="YjbQ-like"/>
    <property type="match status" value="1"/>
</dbReference>
<dbReference type="NCBIfam" id="TIGR00149">
    <property type="entry name" value="TIGR00149_YjbQ"/>
    <property type="match status" value="1"/>
</dbReference>
<dbReference type="EMBL" id="MHOM01000055">
    <property type="protein sequence ID" value="OGZ62592.1"/>
    <property type="molecule type" value="Genomic_DNA"/>
</dbReference>
<protein>
    <recommendedName>
        <fullName evidence="4">Secondary thiamine-phosphate synthase enzyme</fullName>
    </recommendedName>
</protein>
<dbReference type="PANTHER" id="PTHR30615:SF8">
    <property type="entry name" value="UPF0047 PROTEIN C4A8.02C"/>
    <property type="match status" value="1"/>
</dbReference>
<evidence type="ECO:0000313" key="3">
    <source>
        <dbReference type="Proteomes" id="UP000177190"/>
    </source>
</evidence>
<dbReference type="PANTHER" id="PTHR30615">
    <property type="entry name" value="UNCHARACTERIZED PROTEIN YJBQ-RELATED"/>
    <property type="match status" value="1"/>
</dbReference>
<reference evidence="2 3" key="1">
    <citation type="journal article" date="2016" name="Nat. Commun.">
        <title>Thousands of microbial genomes shed light on interconnected biogeochemical processes in an aquifer system.</title>
        <authorList>
            <person name="Anantharaman K."/>
            <person name="Brown C.T."/>
            <person name="Hug L.A."/>
            <person name="Sharon I."/>
            <person name="Castelle C.J."/>
            <person name="Probst A.J."/>
            <person name="Thomas B.C."/>
            <person name="Singh A."/>
            <person name="Wilkins M.J."/>
            <person name="Karaoz U."/>
            <person name="Brodie E.L."/>
            <person name="Williams K.H."/>
            <person name="Hubbard S.S."/>
            <person name="Banfield J.F."/>
        </authorList>
    </citation>
    <scope>NUCLEOTIDE SEQUENCE [LARGE SCALE GENOMIC DNA]</scope>
</reference>
<dbReference type="STRING" id="1802200.A2812_03000"/>
<organism evidence="2 3">
    <name type="scientific">Candidatus Staskawiczbacteria bacterium RIFCSPHIGHO2_01_FULL_36_16</name>
    <dbReference type="NCBI Taxonomy" id="1802200"/>
    <lineage>
        <taxon>Bacteria</taxon>
        <taxon>Candidatus Staskawicziibacteriota</taxon>
    </lineage>
</organism>